<proteinExistence type="predicted"/>
<name>A0ABQ4X9A2_9ASTR</name>
<feature type="compositionally biased region" description="Polar residues" evidence="2">
    <location>
        <begin position="192"/>
        <end position="210"/>
    </location>
</feature>
<feature type="coiled-coil region" evidence="1">
    <location>
        <begin position="91"/>
        <end position="129"/>
    </location>
</feature>
<organism evidence="3 4">
    <name type="scientific">Tanacetum coccineum</name>
    <dbReference type="NCBI Taxonomy" id="301880"/>
    <lineage>
        <taxon>Eukaryota</taxon>
        <taxon>Viridiplantae</taxon>
        <taxon>Streptophyta</taxon>
        <taxon>Embryophyta</taxon>
        <taxon>Tracheophyta</taxon>
        <taxon>Spermatophyta</taxon>
        <taxon>Magnoliopsida</taxon>
        <taxon>eudicotyledons</taxon>
        <taxon>Gunneridae</taxon>
        <taxon>Pentapetalae</taxon>
        <taxon>asterids</taxon>
        <taxon>campanulids</taxon>
        <taxon>Asterales</taxon>
        <taxon>Asteraceae</taxon>
        <taxon>Asteroideae</taxon>
        <taxon>Anthemideae</taxon>
        <taxon>Anthemidinae</taxon>
        <taxon>Tanacetum</taxon>
    </lineage>
</organism>
<dbReference type="EMBL" id="BQNB010009320">
    <property type="protein sequence ID" value="GJS61849.1"/>
    <property type="molecule type" value="Genomic_DNA"/>
</dbReference>
<comment type="caution">
    <text evidence="3">The sequence shown here is derived from an EMBL/GenBank/DDBJ whole genome shotgun (WGS) entry which is preliminary data.</text>
</comment>
<keyword evidence="3" id="KW-0548">Nucleotidyltransferase</keyword>
<dbReference type="CDD" id="cd00303">
    <property type="entry name" value="retropepsin_like"/>
    <property type="match status" value="1"/>
</dbReference>
<evidence type="ECO:0000313" key="3">
    <source>
        <dbReference type="EMBL" id="GJS61849.1"/>
    </source>
</evidence>
<keyword evidence="3" id="KW-0808">Transferase</keyword>
<feature type="region of interest" description="Disordered" evidence="2">
    <location>
        <begin position="190"/>
        <end position="237"/>
    </location>
</feature>
<dbReference type="Proteomes" id="UP001151760">
    <property type="component" value="Unassembled WGS sequence"/>
</dbReference>
<sequence length="525" mass="57801">MNAPSSSTPHFPEIAALADAVKAMLLQKSSPLDSVEVVEEFCVTCGGPHPYHQCLATDGNAFPKYRDNIQGYVSAAAQAQVGPSNDLSNYMKINDANMRAMQNQISNMKKELRDDMSQQNQELKNMMTSFLQMNTASSSGSGSLPSNTVANPRGDLKAITTRSGISYDGPPIPPPLSPLPKVVEREPEVTKDTVQPSTENIQPPVVQTQAPIDEPVVAPKPKPSIPYPSRANKQKLREKDDNLASKFVEIFRELHFELSFADALLHMPKFASMFKSLLNNKEKLFDLAKTPVNENCSAVILKKLPEKLGDPDKFLIPCDFLEIVECLALADLGASINLMPLSIWKKLSLPELTPTQMILELADRSTTSPSGIAEDVFIKVGKFYFPADLVVVDYAVDPRVPLILGRPFLRTARALIDVYDEELTLRVNDETITFKVGQTSRYSYNDIESVNRIDVIDISYEEYAQEVLEFLDSSTSGNTTLSLDLILSTSSSSLTLFEGGDFILEEIEACLTNDSIPPGIDDADI</sequence>
<keyword evidence="1" id="KW-0175">Coiled coil</keyword>
<dbReference type="PANTHER" id="PTHR33067:SF35">
    <property type="entry name" value="ASPARTIC PEPTIDASE DDI1-TYPE DOMAIN-CONTAINING PROTEIN"/>
    <property type="match status" value="1"/>
</dbReference>
<dbReference type="PANTHER" id="PTHR33067">
    <property type="entry name" value="RNA-DIRECTED DNA POLYMERASE-RELATED"/>
    <property type="match status" value="1"/>
</dbReference>
<accession>A0ABQ4X9A2</accession>
<keyword evidence="3" id="KW-0695">RNA-directed DNA polymerase</keyword>
<dbReference type="Gene3D" id="2.40.70.10">
    <property type="entry name" value="Acid Proteases"/>
    <property type="match status" value="1"/>
</dbReference>
<dbReference type="InterPro" id="IPR021109">
    <property type="entry name" value="Peptidase_aspartic_dom_sf"/>
</dbReference>
<protein>
    <submittedName>
        <fullName evidence="3">Reverse transcriptase domain-containing protein</fullName>
    </submittedName>
</protein>
<evidence type="ECO:0000313" key="4">
    <source>
        <dbReference type="Proteomes" id="UP001151760"/>
    </source>
</evidence>
<reference evidence="3" key="1">
    <citation type="journal article" date="2022" name="Int. J. Mol. Sci.">
        <title>Draft Genome of Tanacetum Coccineum: Genomic Comparison of Closely Related Tanacetum-Family Plants.</title>
        <authorList>
            <person name="Yamashiro T."/>
            <person name="Shiraishi A."/>
            <person name="Nakayama K."/>
            <person name="Satake H."/>
        </authorList>
    </citation>
    <scope>NUCLEOTIDE SEQUENCE</scope>
</reference>
<keyword evidence="4" id="KW-1185">Reference proteome</keyword>
<gene>
    <name evidence="3" type="ORF">Tco_0656633</name>
</gene>
<dbReference type="GO" id="GO:0003964">
    <property type="term" value="F:RNA-directed DNA polymerase activity"/>
    <property type="evidence" value="ECO:0007669"/>
    <property type="project" value="UniProtKB-KW"/>
</dbReference>
<evidence type="ECO:0000256" key="1">
    <source>
        <dbReference type="SAM" id="Coils"/>
    </source>
</evidence>
<reference evidence="3" key="2">
    <citation type="submission" date="2022-01" db="EMBL/GenBank/DDBJ databases">
        <authorList>
            <person name="Yamashiro T."/>
            <person name="Shiraishi A."/>
            <person name="Satake H."/>
            <person name="Nakayama K."/>
        </authorList>
    </citation>
    <scope>NUCLEOTIDE SEQUENCE</scope>
</reference>
<evidence type="ECO:0000256" key="2">
    <source>
        <dbReference type="SAM" id="MobiDB-lite"/>
    </source>
</evidence>